<reference evidence="9" key="1">
    <citation type="submission" date="2018-06" db="EMBL/GenBank/DDBJ databases">
        <authorList>
            <person name="O'Rourke A."/>
        </authorList>
    </citation>
    <scope>NUCLEOTIDE SEQUENCE</scope>
    <source>
        <strain evidence="9">132550021-3</strain>
    </source>
</reference>
<evidence type="ECO:0000256" key="1">
    <source>
        <dbReference type="ARBA" id="ARBA00000085"/>
    </source>
</evidence>
<dbReference type="PRINTS" id="PR00344">
    <property type="entry name" value="BCTRLSENSOR"/>
</dbReference>
<evidence type="ECO:0000256" key="4">
    <source>
        <dbReference type="ARBA" id="ARBA00022679"/>
    </source>
</evidence>
<dbReference type="PANTHER" id="PTHR45453">
    <property type="entry name" value="PHOSPHATE REGULON SENSOR PROTEIN PHOR"/>
    <property type="match status" value="1"/>
</dbReference>
<dbReference type="AlphaFoldDB" id="A0A2P4RBY8"/>
<dbReference type="InterPro" id="IPR004358">
    <property type="entry name" value="Sig_transdc_His_kin-like_C"/>
</dbReference>
<comment type="caution">
    <text evidence="9">The sequence shown here is derived from an EMBL/GenBank/DDBJ whole genome shotgun (WGS) entry which is preliminary data.</text>
</comment>
<proteinExistence type="predicted"/>
<dbReference type="EC" id="2.7.13.3" evidence="2"/>
<dbReference type="Gene3D" id="3.30.565.10">
    <property type="entry name" value="Histidine kinase-like ATPase, C-terminal domain"/>
    <property type="match status" value="1"/>
</dbReference>
<keyword evidence="3" id="KW-0597">Phosphoprotein</keyword>
<dbReference type="GO" id="GO:0000155">
    <property type="term" value="F:phosphorelay sensor kinase activity"/>
    <property type="evidence" value="ECO:0007669"/>
    <property type="project" value="TreeGrafter"/>
</dbReference>
<dbReference type="CDD" id="cd00075">
    <property type="entry name" value="HATPase"/>
    <property type="match status" value="1"/>
</dbReference>
<dbReference type="EMBL" id="CATWFT010000001">
    <property type="protein sequence ID" value="CAJ0721541.1"/>
    <property type="molecule type" value="Genomic_DNA"/>
</dbReference>
<reference evidence="8 10" key="2">
    <citation type="submission" date="2023-07" db="EMBL/GenBank/DDBJ databases">
        <authorList>
            <person name="Peeters C."/>
        </authorList>
    </citation>
    <scope>NUCLEOTIDE SEQUENCE [LARGE SCALE GENOMIC DNA]</scope>
    <source>
        <strain evidence="8 10">R-38712</strain>
    </source>
</reference>
<accession>A0A2P4RBY8</accession>
<dbReference type="PROSITE" id="PS50109">
    <property type="entry name" value="HIS_KIN"/>
    <property type="match status" value="1"/>
</dbReference>
<dbReference type="InterPro" id="IPR050351">
    <property type="entry name" value="BphY/WalK/GraS-like"/>
</dbReference>
<keyword evidence="4 8" id="KW-0808">Transferase</keyword>
<dbReference type="Proteomes" id="UP001199322">
    <property type="component" value="Unassembled WGS sequence"/>
</dbReference>
<evidence type="ECO:0000256" key="2">
    <source>
        <dbReference type="ARBA" id="ARBA00012438"/>
    </source>
</evidence>
<dbReference type="PANTHER" id="PTHR45453:SF1">
    <property type="entry name" value="PHOSPHATE REGULON SENSOR PROTEIN PHOR"/>
    <property type="match status" value="1"/>
</dbReference>
<evidence type="ECO:0000259" key="7">
    <source>
        <dbReference type="PROSITE" id="PS50109"/>
    </source>
</evidence>
<keyword evidence="6" id="KW-0902">Two-component regulatory system</keyword>
<sequence length="122" mass="12666">MLVDCFDPVAADRNITIDLQCDAQLRHTAIGAHIDVAIGPVPQGIAILVCNPGLGIPNTALPPLLERFYRGGPSQAQSSAQSSQSTGLGLAIVKTIMDLHGGSVHASSPPGGRTEFRLVFPA</sequence>
<dbReference type="GO" id="GO:0016036">
    <property type="term" value="P:cellular response to phosphate starvation"/>
    <property type="evidence" value="ECO:0007669"/>
    <property type="project" value="TreeGrafter"/>
</dbReference>
<dbReference type="GO" id="GO:0004721">
    <property type="term" value="F:phosphoprotein phosphatase activity"/>
    <property type="evidence" value="ECO:0007669"/>
    <property type="project" value="TreeGrafter"/>
</dbReference>
<dbReference type="SMART" id="SM00387">
    <property type="entry name" value="HATPase_c"/>
    <property type="match status" value="1"/>
</dbReference>
<evidence type="ECO:0000256" key="6">
    <source>
        <dbReference type="ARBA" id="ARBA00023012"/>
    </source>
</evidence>
<organism evidence="9 11">
    <name type="scientific">Ralstonia pickettii</name>
    <name type="common">Burkholderia pickettii</name>
    <dbReference type="NCBI Taxonomy" id="329"/>
    <lineage>
        <taxon>Bacteria</taxon>
        <taxon>Pseudomonadati</taxon>
        <taxon>Pseudomonadota</taxon>
        <taxon>Betaproteobacteria</taxon>
        <taxon>Burkholderiales</taxon>
        <taxon>Burkholderiaceae</taxon>
        <taxon>Ralstonia</taxon>
    </lineage>
</organism>
<dbReference type="Proteomes" id="UP001189303">
    <property type="component" value="Unassembled WGS sequence"/>
</dbReference>
<comment type="catalytic activity">
    <reaction evidence="1">
        <text>ATP + protein L-histidine = ADP + protein N-phospho-L-histidine.</text>
        <dbReference type="EC" id="2.7.13.3"/>
    </reaction>
</comment>
<dbReference type="Pfam" id="PF02518">
    <property type="entry name" value="HATPase_c"/>
    <property type="match status" value="1"/>
</dbReference>
<protein>
    <recommendedName>
        <fullName evidence="2">histidine kinase</fullName>
        <ecNumber evidence="2">2.7.13.3</ecNumber>
    </recommendedName>
</protein>
<dbReference type="EMBL" id="QGBI01000033">
    <property type="protein sequence ID" value="MBX3893040.1"/>
    <property type="molecule type" value="Genomic_DNA"/>
</dbReference>
<evidence type="ECO:0000313" key="11">
    <source>
        <dbReference type="Proteomes" id="UP001199322"/>
    </source>
</evidence>
<name>A0A2P4RBY8_RALPI</name>
<dbReference type="InterPro" id="IPR003594">
    <property type="entry name" value="HATPase_dom"/>
</dbReference>
<dbReference type="GO" id="GO:0005886">
    <property type="term" value="C:plasma membrane"/>
    <property type="evidence" value="ECO:0007669"/>
    <property type="project" value="TreeGrafter"/>
</dbReference>
<dbReference type="InterPro" id="IPR036890">
    <property type="entry name" value="HATPase_C_sf"/>
</dbReference>
<keyword evidence="10" id="KW-1185">Reference proteome</keyword>
<evidence type="ECO:0000313" key="8">
    <source>
        <dbReference type="EMBL" id="CAJ0721541.1"/>
    </source>
</evidence>
<evidence type="ECO:0000256" key="3">
    <source>
        <dbReference type="ARBA" id="ARBA00022553"/>
    </source>
</evidence>
<evidence type="ECO:0000313" key="9">
    <source>
        <dbReference type="EMBL" id="MBX3893040.1"/>
    </source>
</evidence>
<dbReference type="RefSeq" id="WP_103518797.1">
    <property type="nucleotide sequence ID" value="NZ_CATWFT010000001.1"/>
</dbReference>
<gene>
    <name evidence="8" type="primary">czcS</name>
    <name evidence="9" type="ORF">DEE74_24530</name>
    <name evidence="8" type="ORF">R38712_00075</name>
</gene>
<dbReference type="SUPFAM" id="SSF55874">
    <property type="entry name" value="ATPase domain of HSP90 chaperone/DNA topoisomerase II/histidine kinase"/>
    <property type="match status" value="1"/>
</dbReference>
<evidence type="ECO:0000256" key="5">
    <source>
        <dbReference type="ARBA" id="ARBA00022777"/>
    </source>
</evidence>
<evidence type="ECO:0000313" key="10">
    <source>
        <dbReference type="Proteomes" id="UP001189303"/>
    </source>
</evidence>
<keyword evidence="5 9" id="KW-0418">Kinase</keyword>
<dbReference type="InterPro" id="IPR005467">
    <property type="entry name" value="His_kinase_dom"/>
</dbReference>
<feature type="domain" description="Histidine kinase" evidence="7">
    <location>
        <begin position="25"/>
        <end position="122"/>
    </location>
</feature>